<organism evidence="1 2">
    <name type="scientific">Sphaerodactylus townsendi</name>
    <dbReference type="NCBI Taxonomy" id="933632"/>
    <lineage>
        <taxon>Eukaryota</taxon>
        <taxon>Metazoa</taxon>
        <taxon>Chordata</taxon>
        <taxon>Craniata</taxon>
        <taxon>Vertebrata</taxon>
        <taxon>Euteleostomi</taxon>
        <taxon>Lepidosauria</taxon>
        <taxon>Squamata</taxon>
        <taxon>Bifurcata</taxon>
        <taxon>Gekkota</taxon>
        <taxon>Sphaerodactylidae</taxon>
        <taxon>Sphaerodactylus</taxon>
    </lineage>
</organism>
<gene>
    <name evidence="1" type="ORF">K3G42_013728</name>
</gene>
<comment type="caution">
    <text evidence="1">The sequence shown here is derived from an EMBL/GenBank/DDBJ whole genome shotgun (WGS) entry which is preliminary data.</text>
</comment>
<evidence type="ECO:0000313" key="2">
    <source>
        <dbReference type="Proteomes" id="UP000827872"/>
    </source>
</evidence>
<evidence type="ECO:0000313" key="1">
    <source>
        <dbReference type="EMBL" id="KAH8010798.1"/>
    </source>
</evidence>
<proteinExistence type="predicted"/>
<dbReference type="EMBL" id="CM037624">
    <property type="protein sequence ID" value="KAH8010798.1"/>
    <property type="molecule type" value="Genomic_DNA"/>
</dbReference>
<sequence length="102" mass="11981">MYCPKFKLFDIFQKENRCWNFSQYYRNARKMLFSRLPKNPREQQGFVVEIFILVSQHMVLLASPICSCGSDQLFVDVLHHTCSDYSKSTPIFLRGLCSQNCS</sequence>
<protein>
    <submittedName>
        <fullName evidence="1">Uncharacterized protein</fullName>
    </submittedName>
</protein>
<dbReference type="Proteomes" id="UP000827872">
    <property type="component" value="Linkage Group LG11"/>
</dbReference>
<accession>A0ACB8FUM7</accession>
<keyword evidence="2" id="KW-1185">Reference proteome</keyword>
<name>A0ACB8FUM7_9SAUR</name>
<reference evidence="1" key="1">
    <citation type="submission" date="2021-08" db="EMBL/GenBank/DDBJ databases">
        <title>The first chromosome-level gecko genome reveals the dynamic sex chromosomes of Neotropical dwarf geckos (Sphaerodactylidae: Sphaerodactylus).</title>
        <authorList>
            <person name="Pinto B.J."/>
            <person name="Keating S.E."/>
            <person name="Gamble T."/>
        </authorList>
    </citation>
    <scope>NUCLEOTIDE SEQUENCE</scope>
    <source>
        <strain evidence="1">TG3544</strain>
    </source>
</reference>